<keyword evidence="2" id="KW-1185">Reference proteome</keyword>
<proteinExistence type="predicted"/>
<dbReference type="EMBL" id="KY608910">
    <property type="protein sequence ID" value="AUQ43986.1"/>
    <property type="molecule type" value="Genomic_DNA"/>
</dbReference>
<evidence type="ECO:0000313" key="2">
    <source>
        <dbReference type="Proteomes" id="UP000290737"/>
    </source>
</evidence>
<accession>A0A2I7G2Z1</accession>
<dbReference type="KEGG" id="vg:41701809"/>
<dbReference type="Proteomes" id="UP000290737">
    <property type="component" value="Genome"/>
</dbReference>
<dbReference type="OrthoDB" id="9010at10239"/>
<reference evidence="1" key="1">
    <citation type="journal article" date="2021" name="Virus">
        <title>The discovery, distribution and diversity of DNA viruses associated with Drosophila melanogaster in Europe.</title>
        <authorList>
            <person name="Wallace M.A."/>
            <person name="Coffman K.A."/>
            <person name="Gilbert C."/>
            <person name="Ravindran S."/>
            <person name="Albery G.F."/>
            <person name="Abbott J."/>
            <person name="Argyridou E."/>
            <person name="Bellosta P."/>
            <person name="Betancourt A.J."/>
            <person name="Colinet H."/>
            <person name="Eric K."/>
            <person name="Glaser-Schmitt A."/>
            <person name="Grath S."/>
            <person name="Jelic M."/>
            <person name="Kankare M."/>
            <person name="Kozeretska I."/>
            <person name="Loeschcke V."/>
            <person name="Montchamp-Moreau C."/>
            <person name="Ometto L."/>
            <person name="Onder B.S."/>
            <person name="Orengo D.J."/>
            <person name="Parsch J."/>
            <person name="Pascual M."/>
            <person name="Patenkovic A."/>
            <person name="Puerma E."/>
            <person name="Ritchie M.G."/>
            <person name="Rota-Stabelli O."/>
            <person name="Schou M.F."/>
            <person name="Serga S.V."/>
            <person name="Stamenkovic-Radak M."/>
            <person name="Tanaskovic M."/>
            <person name="Veselinovic M.S."/>
            <person name="Vieira J."/>
            <person name="Vieira C.P."/>
            <person name="Kapun M."/>
            <person name="Flatt T."/>
            <person name="Gonzalez J."/>
            <person name="Staubach F."/>
            <person name="Obbard D.J."/>
        </authorList>
    </citation>
    <scope>NUCLEOTIDE SEQUENCE</scope>
    <source>
        <strain evidence="1">SRR3939042_Esparto_2012</strain>
    </source>
</reference>
<dbReference type="GeneID" id="41701809"/>
<dbReference type="RefSeq" id="YP_009551780.1">
    <property type="nucleotide sequence ID" value="NC_040536.1"/>
</dbReference>
<organism evidence="1">
    <name type="scientific">Esparto virus</name>
    <dbReference type="NCBI Taxonomy" id="2072209"/>
    <lineage>
        <taxon>Viruses</taxon>
        <taxon>Viruses incertae sedis</taxon>
        <taxon>Naldaviricetes</taxon>
        <taxon>Lefavirales</taxon>
        <taxon>Nudiviridae</taxon>
        <taxon>Alphanudivirus</taxon>
        <taxon>Alphanudivirus tertidromelanogasteris</taxon>
    </lineage>
</organism>
<evidence type="ECO:0000313" key="1">
    <source>
        <dbReference type="EMBL" id="AUQ43986.1"/>
    </source>
</evidence>
<protein>
    <submittedName>
        <fullName evidence="1">Putative gp33-like protein</fullName>
    </submittedName>
</protein>
<name>A0A2I7G2Z1_9VIRU</name>
<sequence length="339" mass="39773">MMLKCKNLPSICVFIYNVHNDVSCTLAKDVDSDTSVLTLDTLTPLCNMNAIMNGYLVDEQLYALSQLKLNIKLSDFGITILMMHFAEFYARGQYPLFMNMFRCVKELEVLERFLLSYNQRSIRLPTNLASDKLYGLRAQKDKFIKFGGLTLETFHNINMLMRINCIKPQQFIDAISPLHITIIESFYIFTSITKNCKVINECHDLQHNNMSYTFKKPIKSLKYDGDYWFELPHKAIWFAYYQGRVKYSAYVSCDIDEKLKSFNLANILFRIVGFVHENCLYPLIIEDPKLYAQWDLTINYLQQYNLNCIFRPNTYPMPIKKTRIHFVKQSVAALFKLEI</sequence>